<reference evidence="10 12" key="2">
    <citation type="submission" date="2024-06" db="EMBL/GenBank/DDBJ databases">
        <title>Genomic Encyclopedia of Type Strains, Phase IV (KMG-IV): sequencing the most valuable type-strain genomes for metagenomic binning, comparative biology and taxonomic classification.</title>
        <authorList>
            <person name="Goeker M."/>
        </authorList>
    </citation>
    <scope>NUCLEOTIDE SEQUENCE [LARGE SCALE GENOMIC DNA]</scope>
    <source>
        <strain evidence="10 12">DSM 19261</strain>
    </source>
</reference>
<keyword evidence="2" id="KW-0808">Transferase</keyword>
<dbReference type="AlphaFoldDB" id="A0AA41FBC4"/>
<feature type="active site" description="Nucleophile" evidence="6">
    <location>
        <position position="453"/>
    </location>
</feature>
<proteinExistence type="predicted"/>
<dbReference type="GO" id="GO:0008360">
    <property type="term" value="P:regulation of cell shape"/>
    <property type="evidence" value="ECO:0007669"/>
    <property type="project" value="UniProtKB-UniRule"/>
</dbReference>
<evidence type="ECO:0000256" key="3">
    <source>
        <dbReference type="ARBA" id="ARBA00022960"/>
    </source>
</evidence>
<reference evidence="9" key="1">
    <citation type="journal article" date="2021" name="Gut Microbes">
        <title>A synthetic consortium of 100 gut commensals modulates the composition and function in a colon model of the microbiome of elderly subjects.</title>
        <authorList>
            <person name="Perez M."/>
            <person name="Ntemiri A."/>
            <person name="Tan H."/>
            <person name="Harris H.M.B."/>
            <person name="Roager H.M."/>
            <person name="Ribiere C."/>
            <person name="O'Toole P.W."/>
        </authorList>
    </citation>
    <scope>NUCLEOTIDE SEQUENCE</scope>
    <source>
        <strain evidence="9">MCC335</strain>
    </source>
</reference>
<evidence type="ECO:0000313" key="12">
    <source>
        <dbReference type="Proteomes" id="UP001549200"/>
    </source>
</evidence>
<dbReference type="EMBL" id="JBEPLZ010000016">
    <property type="protein sequence ID" value="MET3572179.1"/>
    <property type="molecule type" value="Genomic_DNA"/>
</dbReference>
<evidence type="ECO:0000313" key="10">
    <source>
        <dbReference type="EMBL" id="MET3572179.1"/>
    </source>
</evidence>
<dbReference type="InterPro" id="IPR038063">
    <property type="entry name" value="Transpep_catalytic_dom"/>
</dbReference>
<dbReference type="GO" id="GO:0005576">
    <property type="term" value="C:extracellular region"/>
    <property type="evidence" value="ECO:0007669"/>
    <property type="project" value="TreeGrafter"/>
</dbReference>
<protein>
    <submittedName>
        <fullName evidence="9">L,D-transpeptidase family protein</fullName>
    </submittedName>
    <submittedName>
        <fullName evidence="10">Lipoprotein-anchoring transpeptidase ErfK/SrfK</fullName>
    </submittedName>
</protein>
<keyword evidence="5 6" id="KW-0961">Cell wall biogenesis/degradation</keyword>
<evidence type="ECO:0000313" key="11">
    <source>
        <dbReference type="Proteomes" id="UP000708338"/>
    </source>
</evidence>
<evidence type="ECO:0000256" key="4">
    <source>
        <dbReference type="ARBA" id="ARBA00022984"/>
    </source>
</evidence>
<dbReference type="Pfam" id="PF03734">
    <property type="entry name" value="YkuD"/>
    <property type="match status" value="1"/>
</dbReference>
<keyword evidence="7" id="KW-0732">Signal</keyword>
<dbReference type="PANTHER" id="PTHR30582">
    <property type="entry name" value="L,D-TRANSPEPTIDASE"/>
    <property type="match status" value="1"/>
</dbReference>
<gene>
    <name evidence="10" type="ORF">ABID13_003836</name>
    <name evidence="9" type="ORF">GPL26_00815</name>
</gene>
<dbReference type="EMBL" id="WQPS01000001">
    <property type="protein sequence ID" value="MBT9808192.1"/>
    <property type="molecule type" value="Genomic_DNA"/>
</dbReference>
<dbReference type="SUPFAM" id="SSF143985">
    <property type="entry name" value="L,D-transpeptidase pre-catalytic domain-like"/>
    <property type="match status" value="1"/>
</dbReference>
<keyword evidence="4 6" id="KW-0573">Peptidoglycan synthesis</keyword>
<comment type="caution">
    <text evidence="9">The sequence shown here is derived from an EMBL/GenBank/DDBJ whole genome shotgun (WGS) entry which is preliminary data.</text>
</comment>
<dbReference type="SUPFAM" id="SSF141523">
    <property type="entry name" value="L,D-transpeptidase catalytic domain-like"/>
    <property type="match status" value="1"/>
</dbReference>
<keyword evidence="12" id="KW-1185">Reference proteome</keyword>
<accession>A0AA41FBC4</accession>
<dbReference type="GO" id="GO:0071555">
    <property type="term" value="P:cell wall organization"/>
    <property type="evidence" value="ECO:0007669"/>
    <property type="project" value="UniProtKB-UniRule"/>
</dbReference>
<feature type="domain" description="L,D-TPase catalytic" evidence="8">
    <location>
        <begin position="351"/>
        <end position="477"/>
    </location>
</feature>
<evidence type="ECO:0000256" key="5">
    <source>
        <dbReference type="ARBA" id="ARBA00023316"/>
    </source>
</evidence>
<evidence type="ECO:0000259" key="8">
    <source>
        <dbReference type="PROSITE" id="PS52029"/>
    </source>
</evidence>
<dbReference type="InterPro" id="IPR038054">
    <property type="entry name" value="LD_TPept-like_central_sf"/>
</dbReference>
<evidence type="ECO:0000256" key="6">
    <source>
        <dbReference type="PROSITE-ProRule" id="PRU01373"/>
    </source>
</evidence>
<sequence length="478" mass="51439">MRIVKKGRTIGKMLLTVMTAAAFTASLAVTSLADQNADTTRFVPGTKVNGVGIGGLTTDEAKTRIEGFYDGEYTLTIKERGDKEERIKGTDIGYKVTVPEGLQAILDAQNASGRNSGPSTDNSHTMTMTAAYSEEALTAKIRSLALISGSNITVTADARVSSYEEGQPFTIIPAVQGNNVDEAKTEALIKEAVKAGRTSVDIDGAGCYYQVNVREDSEELKALCDTMNRYRTATVNYVFGDVKEPLTGEMICSWITGSQGTTAVLDQEKVVAFVAGLAAKYDTAGTARTFHTAGGKDVEITGPYGWKLDVAGESAALTQLIQAGLAEGEQDREPVYAATAASRTAPDWGSTYVEIDLTGQHVYMFQEGSLVWEAPCVTGNIAKNYDTPAGIYSLTYKEKDRILRGAKKADGSYEYESHVDYWMPFNGGIGLHDATWRSKFGGSIYQTSGSHGCINLPPDKAAVLYDLVYKGMPVLCYE</sequence>
<dbReference type="CDD" id="cd16913">
    <property type="entry name" value="YkuD_like"/>
    <property type="match status" value="1"/>
</dbReference>
<dbReference type="Gene3D" id="3.10.20.800">
    <property type="match status" value="1"/>
</dbReference>
<feature type="signal peptide" evidence="7">
    <location>
        <begin position="1"/>
        <end position="33"/>
    </location>
</feature>
<dbReference type="GO" id="GO:0016740">
    <property type="term" value="F:transferase activity"/>
    <property type="evidence" value="ECO:0007669"/>
    <property type="project" value="UniProtKB-KW"/>
</dbReference>
<name>A0AA41FBC4_9FIRM</name>
<feature type="active site" description="Proton donor/acceptor" evidence="6">
    <location>
        <position position="432"/>
    </location>
</feature>
<keyword evidence="3 6" id="KW-0133">Cell shape</keyword>
<evidence type="ECO:0000256" key="1">
    <source>
        <dbReference type="ARBA" id="ARBA00004752"/>
    </source>
</evidence>
<dbReference type="Proteomes" id="UP001549200">
    <property type="component" value="Unassembled WGS sequence"/>
</dbReference>
<comment type="pathway">
    <text evidence="1 6">Cell wall biogenesis; peptidoglycan biosynthesis.</text>
</comment>
<keyword evidence="10" id="KW-0449">Lipoprotein</keyword>
<dbReference type="InterPro" id="IPR050979">
    <property type="entry name" value="LD-transpeptidase"/>
</dbReference>
<feature type="chain" id="PRO_5041346688" evidence="7">
    <location>
        <begin position="34"/>
        <end position="478"/>
    </location>
</feature>
<dbReference type="PROSITE" id="PS52029">
    <property type="entry name" value="LD_TPASE"/>
    <property type="match status" value="1"/>
</dbReference>
<dbReference type="GO" id="GO:0018104">
    <property type="term" value="P:peptidoglycan-protein cross-linking"/>
    <property type="evidence" value="ECO:0007669"/>
    <property type="project" value="TreeGrafter"/>
</dbReference>
<dbReference type="Gene3D" id="2.40.440.10">
    <property type="entry name" value="L,D-transpeptidase catalytic domain-like"/>
    <property type="match status" value="1"/>
</dbReference>
<dbReference type="Proteomes" id="UP000708338">
    <property type="component" value="Unassembled WGS sequence"/>
</dbReference>
<dbReference type="PANTHER" id="PTHR30582:SF33">
    <property type="entry name" value="EXPORTED PROTEIN"/>
    <property type="match status" value="1"/>
</dbReference>
<evidence type="ECO:0000256" key="2">
    <source>
        <dbReference type="ARBA" id="ARBA00022679"/>
    </source>
</evidence>
<evidence type="ECO:0000313" key="9">
    <source>
        <dbReference type="EMBL" id="MBT9808192.1"/>
    </source>
</evidence>
<dbReference type="GO" id="GO:0071972">
    <property type="term" value="F:peptidoglycan L,D-transpeptidase activity"/>
    <property type="evidence" value="ECO:0007669"/>
    <property type="project" value="TreeGrafter"/>
</dbReference>
<dbReference type="InterPro" id="IPR005490">
    <property type="entry name" value="LD_TPept_cat_dom"/>
</dbReference>
<organism evidence="9 11">
    <name type="scientific">Enterocloster citroniae</name>
    <dbReference type="NCBI Taxonomy" id="358743"/>
    <lineage>
        <taxon>Bacteria</taxon>
        <taxon>Bacillati</taxon>
        <taxon>Bacillota</taxon>
        <taxon>Clostridia</taxon>
        <taxon>Lachnospirales</taxon>
        <taxon>Lachnospiraceae</taxon>
        <taxon>Enterocloster</taxon>
    </lineage>
</organism>
<evidence type="ECO:0000256" key="7">
    <source>
        <dbReference type="SAM" id="SignalP"/>
    </source>
</evidence>